<sequence>MSSEPRHTTIRVSVETRDLIARLSEQEGKSMTALVEDAVREHRKKLRWQRVAGQIERTRREDPESWAEYVAERELWLGPSSNRTRIAPEWEGLLDLPEDLPHESKERDEG</sequence>
<keyword evidence="2" id="KW-1185">Reference proteome</keyword>
<dbReference type="GO" id="GO:0006355">
    <property type="term" value="P:regulation of DNA-templated transcription"/>
    <property type="evidence" value="ECO:0007669"/>
    <property type="project" value="InterPro"/>
</dbReference>
<comment type="caution">
    <text evidence="1">The sequence shown here is derived from an EMBL/GenBank/DDBJ whole genome shotgun (WGS) entry which is preliminary data.</text>
</comment>
<protein>
    <submittedName>
        <fullName evidence="1">Ribbon-helix-helix protein, CopG family</fullName>
    </submittedName>
</protein>
<reference evidence="1 2" key="1">
    <citation type="submission" date="2019-09" db="EMBL/GenBank/DDBJ databases">
        <title>Screening of Novel Bioactive Compounds from Soil-Associated.</title>
        <authorList>
            <person name="Gong X."/>
        </authorList>
    </citation>
    <scope>NUCLEOTIDE SEQUENCE [LARGE SCALE GENOMIC DNA]</scope>
    <source>
        <strain evidence="1 2">Gxj-6</strain>
    </source>
</reference>
<evidence type="ECO:0000313" key="2">
    <source>
        <dbReference type="Proteomes" id="UP000327011"/>
    </source>
</evidence>
<dbReference type="EMBL" id="VYTZ01000002">
    <property type="protein sequence ID" value="KAA9380685.1"/>
    <property type="molecule type" value="Genomic_DNA"/>
</dbReference>
<accession>A0A5J5K7D2</accession>
<dbReference type="RefSeq" id="WP_150931918.1">
    <property type="nucleotide sequence ID" value="NZ_VYTZ01000002.1"/>
</dbReference>
<proteinExistence type="predicted"/>
<name>A0A5J5K7D2_9ACTN</name>
<dbReference type="AlphaFoldDB" id="A0A5J5K7D2"/>
<evidence type="ECO:0000313" key="1">
    <source>
        <dbReference type="EMBL" id="KAA9380685.1"/>
    </source>
</evidence>
<organism evidence="1 2">
    <name type="scientific">Microbispora cellulosiformans</name>
    <dbReference type="NCBI Taxonomy" id="2614688"/>
    <lineage>
        <taxon>Bacteria</taxon>
        <taxon>Bacillati</taxon>
        <taxon>Actinomycetota</taxon>
        <taxon>Actinomycetes</taxon>
        <taxon>Streptosporangiales</taxon>
        <taxon>Streptosporangiaceae</taxon>
        <taxon>Microbispora</taxon>
    </lineage>
</organism>
<dbReference type="Proteomes" id="UP000327011">
    <property type="component" value="Unassembled WGS sequence"/>
</dbReference>
<gene>
    <name evidence="1" type="ORF">F5972_06085</name>
</gene>